<organism evidence="2 3">
    <name type="scientific">Geosporobacter ferrireducens</name>
    <dbReference type="NCBI Taxonomy" id="1424294"/>
    <lineage>
        <taxon>Bacteria</taxon>
        <taxon>Bacillati</taxon>
        <taxon>Bacillota</taxon>
        <taxon>Clostridia</taxon>
        <taxon>Peptostreptococcales</taxon>
        <taxon>Thermotaleaceae</taxon>
        <taxon>Geosporobacter</taxon>
    </lineage>
</organism>
<sequence>MLHKKKLYFWRLAFIFAAFVVITLVLLWSQPQAVNSAMMNESMGDTMKSMHASNITIYNLFTRAEIQDKMQEMHSHHQNQATLVYKLHFLTTSTVFLLLPLIIGGSIILAIVWI</sequence>
<keyword evidence="1" id="KW-0472">Membrane</keyword>
<evidence type="ECO:0000313" key="2">
    <source>
        <dbReference type="EMBL" id="AOT69158.1"/>
    </source>
</evidence>
<dbReference type="EMBL" id="CP017269">
    <property type="protein sequence ID" value="AOT69158.1"/>
    <property type="molecule type" value="Genomic_DNA"/>
</dbReference>
<keyword evidence="1" id="KW-0812">Transmembrane</keyword>
<dbReference type="AlphaFoldDB" id="A0A1D8GE33"/>
<feature type="transmembrane region" description="Helical" evidence="1">
    <location>
        <begin position="7"/>
        <end position="29"/>
    </location>
</feature>
<dbReference type="KEGG" id="gfe:Gferi_06030"/>
<name>A0A1D8GE33_9FIRM</name>
<feature type="transmembrane region" description="Helical" evidence="1">
    <location>
        <begin position="87"/>
        <end position="113"/>
    </location>
</feature>
<dbReference type="STRING" id="1424294.Gferi_06030"/>
<keyword evidence="3" id="KW-1185">Reference proteome</keyword>
<evidence type="ECO:0000313" key="3">
    <source>
        <dbReference type="Proteomes" id="UP000095743"/>
    </source>
</evidence>
<protein>
    <submittedName>
        <fullName evidence="2">Uncharacterized protein</fullName>
    </submittedName>
</protein>
<evidence type="ECO:0000256" key="1">
    <source>
        <dbReference type="SAM" id="Phobius"/>
    </source>
</evidence>
<dbReference type="Proteomes" id="UP000095743">
    <property type="component" value="Chromosome"/>
</dbReference>
<reference evidence="2 3" key="1">
    <citation type="submission" date="2016-09" db="EMBL/GenBank/DDBJ databases">
        <title>Genomic analysis reveals versatility of anaerobic energy metabolism of Geosporobacter ferrireducens IRF9 of phylum Firmicutes.</title>
        <authorList>
            <person name="Kim S.-J."/>
        </authorList>
    </citation>
    <scope>NUCLEOTIDE SEQUENCE [LARGE SCALE GENOMIC DNA]</scope>
    <source>
        <strain evidence="2 3">IRF9</strain>
    </source>
</reference>
<dbReference type="OrthoDB" id="2611590at2"/>
<dbReference type="RefSeq" id="WP_069974724.1">
    <property type="nucleotide sequence ID" value="NZ_CP017269.1"/>
</dbReference>
<proteinExistence type="predicted"/>
<gene>
    <name evidence="2" type="ORF">Gferi_06030</name>
</gene>
<keyword evidence="1" id="KW-1133">Transmembrane helix</keyword>
<accession>A0A1D8GE33</accession>